<evidence type="ECO:0000256" key="1">
    <source>
        <dbReference type="SAM" id="Coils"/>
    </source>
</evidence>
<protein>
    <submittedName>
        <fullName evidence="3">Uncharacterized protein</fullName>
    </submittedName>
</protein>
<evidence type="ECO:0000313" key="4">
    <source>
        <dbReference type="Proteomes" id="UP001189429"/>
    </source>
</evidence>
<dbReference type="EMBL" id="CAUYUJ010014379">
    <property type="protein sequence ID" value="CAK0840424.1"/>
    <property type="molecule type" value="Genomic_DNA"/>
</dbReference>
<feature type="compositionally biased region" description="Low complexity" evidence="2">
    <location>
        <begin position="58"/>
        <end position="75"/>
    </location>
</feature>
<feature type="region of interest" description="Disordered" evidence="2">
    <location>
        <begin position="310"/>
        <end position="332"/>
    </location>
</feature>
<name>A0ABN9T5V0_9DINO</name>
<accession>A0ABN9T5V0</accession>
<gene>
    <name evidence="3" type="ORF">PCOR1329_LOCUS35879</name>
</gene>
<proteinExistence type="predicted"/>
<keyword evidence="4" id="KW-1185">Reference proteome</keyword>
<feature type="region of interest" description="Disordered" evidence="2">
    <location>
        <begin position="472"/>
        <end position="491"/>
    </location>
</feature>
<sequence length="577" mass="63030">DESDICGTCWESAMAHEENWCGESKERCDGCGKVWCEGAVSTTTTAKPKVRKLERPPSNASNASKDASNASSASNASTEDCEADCVKDNLSYSCQDRIVWARWNLYKEEDDACAHAHELVLSECPDCAGCSMLSACPGEPTPRGEDKETSETRKAVERYLTRLVPATQQFAQAHPNWGEWQAPTDMRHMQAFKDRLTSRMTTLAKAAVAALRARKGDEDFKEELSMLRYCQDQLLPLKQQREQALARLNEAKDRLHNTYARINMLEAQAEEVREEVGDLNQSLIDIDNKIKAEIADIIQEIPNPMAVELGTAQGTAPSSSGPPSEVASFKEQRDAALQQRDLIYQHNQQMEAQMGLMHQYMLNHCPPAAPQPPVDAQLQAAINEMYKAQGIPIPTAFMTAAAETPCVAPDHFAPTQINPTQEQLRGPQSYIDHNGKMCFKDKATSQDPRPTLGQPPAGLTGHEQESRDLGVLSAGLPSGSYMNPSEDPDTSHFQSLAAAATPSVAQPVTLCLVDLLQLRSREMSSVGLAASSDFSSKRAAPVPDTSLVTQDPLASIVAARVSIAPALRSRPSPRRMA</sequence>
<organism evidence="3 4">
    <name type="scientific">Prorocentrum cordatum</name>
    <dbReference type="NCBI Taxonomy" id="2364126"/>
    <lineage>
        <taxon>Eukaryota</taxon>
        <taxon>Sar</taxon>
        <taxon>Alveolata</taxon>
        <taxon>Dinophyceae</taxon>
        <taxon>Prorocentrales</taxon>
        <taxon>Prorocentraceae</taxon>
        <taxon>Prorocentrum</taxon>
    </lineage>
</organism>
<keyword evidence="1" id="KW-0175">Coiled coil</keyword>
<feature type="region of interest" description="Disordered" evidence="2">
    <location>
        <begin position="440"/>
        <end position="463"/>
    </location>
</feature>
<feature type="coiled-coil region" evidence="1">
    <location>
        <begin position="234"/>
        <end position="289"/>
    </location>
</feature>
<comment type="caution">
    <text evidence="3">The sequence shown here is derived from an EMBL/GenBank/DDBJ whole genome shotgun (WGS) entry which is preliminary data.</text>
</comment>
<feature type="compositionally biased region" description="Polar residues" evidence="2">
    <location>
        <begin position="312"/>
        <end position="322"/>
    </location>
</feature>
<evidence type="ECO:0000256" key="2">
    <source>
        <dbReference type="SAM" id="MobiDB-lite"/>
    </source>
</evidence>
<feature type="region of interest" description="Disordered" evidence="2">
    <location>
        <begin position="43"/>
        <end position="75"/>
    </location>
</feature>
<reference evidence="3" key="1">
    <citation type="submission" date="2023-10" db="EMBL/GenBank/DDBJ databases">
        <authorList>
            <person name="Chen Y."/>
            <person name="Shah S."/>
            <person name="Dougan E. K."/>
            <person name="Thang M."/>
            <person name="Chan C."/>
        </authorList>
    </citation>
    <scope>NUCLEOTIDE SEQUENCE [LARGE SCALE GENOMIC DNA]</scope>
</reference>
<feature type="non-terminal residue" evidence="3">
    <location>
        <position position="1"/>
    </location>
</feature>
<evidence type="ECO:0000313" key="3">
    <source>
        <dbReference type="EMBL" id="CAK0840424.1"/>
    </source>
</evidence>
<dbReference type="Proteomes" id="UP001189429">
    <property type="component" value="Unassembled WGS sequence"/>
</dbReference>